<evidence type="ECO:0000256" key="2">
    <source>
        <dbReference type="ARBA" id="ARBA00023128"/>
    </source>
</evidence>
<feature type="domain" description="UmuC" evidence="4">
    <location>
        <begin position="29"/>
        <end position="285"/>
    </location>
</feature>
<feature type="region of interest" description="Disordered" evidence="3">
    <location>
        <begin position="1"/>
        <end position="22"/>
    </location>
</feature>
<reference evidence="5" key="1">
    <citation type="journal article" date="2023" name="Mol. Phylogenet. Evol.">
        <title>Genome-scale phylogeny and comparative genomics of the fungal order Sordariales.</title>
        <authorList>
            <person name="Hensen N."/>
            <person name="Bonometti L."/>
            <person name="Westerberg I."/>
            <person name="Brannstrom I.O."/>
            <person name="Guillou S."/>
            <person name="Cros-Aarteil S."/>
            <person name="Calhoun S."/>
            <person name="Haridas S."/>
            <person name="Kuo A."/>
            <person name="Mondo S."/>
            <person name="Pangilinan J."/>
            <person name="Riley R."/>
            <person name="LaButti K."/>
            <person name="Andreopoulos B."/>
            <person name="Lipzen A."/>
            <person name="Chen C."/>
            <person name="Yan M."/>
            <person name="Daum C."/>
            <person name="Ng V."/>
            <person name="Clum A."/>
            <person name="Steindorff A."/>
            <person name="Ohm R.A."/>
            <person name="Martin F."/>
            <person name="Silar P."/>
            <person name="Natvig D.O."/>
            <person name="Lalanne C."/>
            <person name="Gautier V."/>
            <person name="Ament-Velasquez S.L."/>
            <person name="Kruys A."/>
            <person name="Hutchinson M.I."/>
            <person name="Powell A.J."/>
            <person name="Barry K."/>
            <person name="Miller A.N."/>
            <person name="Grigoriev I.V."/>
            <person name="Debuchy R."/>
            <person name="Gladieux P."/>
            <person name="Hiltunen Thoren M."/>
            <person name="Johannesson H."/>
        </authorList>
    </citation>
    <scope>NUCLEOTIDE SEQUENCE</scope>
    <source>
        <strain evidence="5">CBS 232.78</strain>
    </source>
</reference>
<dbReference type="GO" id="GO:0003887">
    <property type="term" value="F:DNA-directed DNA polymerase activity"/>
    <property type="evidence" value="ECO:0007669"/>
    <property type="project" value="TreeGrafter"/>
</dbReference>
<dbReference type="AlphaFoldDB" id="A0AAE0NT42"/>
<evidence type="ECO:0000313" key="6">
    <source>
        <dbReference type="Proteomes" id="UP001285441"/>
    </source>
</evidence>
<comment type="caution">
    <text evidence="5">The sequence shown here is derived from an EMBL/GenBank/DDBJ whole genome shotgun (WGS) entry which is preliminary data.</text>
</comment>
<dbReference type="GO" id="GO:0005739">
    <property type="term" value="C:mitochondrion"/>
    <property type="evidence" value="ECO:0007669"/>
    <property type="project" value="UniProtKB-SubCell"/>
</dbReference>
<dbReference type="Pfam" id="PF00817">
    <property type="entry name" value="IMS"/>
    <property type="match status" value="1"/>
</dbReference>
<dbReference type="FunFam" id="3.40.1170.60:FF:000006">
    <property type="entry name" value="DNA polymerase iota"/>
    <property type="match status" value="1"/>
</dbReference>
<sequence length="704" mass="78433">MTMVMMTEMLDNGPLSRSKPPRRKDNRVILHFDLDCFYAQCVENQRPNLKAQPLGIKQKSILATCNYEARRRGVKKLMLIAEARKICPELVIVDGEDLSLFRDVSKRLYALLRSYSWSGKLERLGLDEVFVDVTDIVTYNVELLNKNSLSQAYFCLSRTNPEQGFPYDASTFSGCVVFGQNSCDGDDAQAASAAAAAAAAVAIDNNSDPCMLRLLLASHLASFLRLKIEDEGFTTSCGISTNKLLAKLVGNQNKPRNQTTLVSLRDDDVFSFMDGHGLRKVPGIGAKITHALENYISGSGRGAVTDFVNPHSMESSSLTINKVRTQPNISPAVLEKLVGASEKGLGYKVWGLLHGVDESEVKPARDVPNQISIEDTYKGLNQPSEIRRELFFLCTSLLRRMQVDLLDNTSFSSSDHYAEAISPTNVTTPGAAGDSPPKWLAYPRTIRLTTRPKTSIADGKPYNWSRASRSAPLPSFVFQQHADLDQVVDRLVAETVLPLFYKLHPEKKRGWNIGLLNVCVANMTGGADAGVANNKDIATMFRRQEDVLREFTAYDDDSTLPSSLLPGRETKRREREEGCQPKTRDELPEFTTYDGDDSAWLSSLRVFDHKKEPEYPPKTWIEDTAMADVPFGEQLVLAHGEVDIEPDVNSDDNEEDEEENIWTHDDDSPLEEDTEQCLTSTDIMLDWPGTFCFCSSSKFSLYLA</sequence>
<dbReference type="Gene3D" id="3.30.70.270">
    <property type="match status" value="1"/>
</dbReference>
<feature type="compositionally biased region" description="Basic and acidic residues" evidence="3">
    <location>
        <begin position="568"/>
        <end position="587"/>
    </location>
</feature>
<name>A0AAE0NT42_9PEZI</name>
<evidence type="ECO:0000256" key="3">
    <source>
        <dbReference type="SAM" id="MobiDB-lite"/>
    </source>
</evidence>
<dbReference type="GO" id="GO:0006281">
    <property type="term" value="P:DNA repair"/>
    <property type="evidence" value="ECO:0007669"/>
    <property type="project" value="InterPro"/>
</dbReference>
<feature type="region of interest" description="Disordered" evidence="3">
    <location>
        <begin position="559"/>
        <end position="591"/>
    </location>
</feature>
<dbReference type="Proteomes" id="UP001285441">
    <property type="component" value="Unassembled WGS sequence"/>
</dbReference>
<dbReference type="GO" id="GO:0070987">
    <property type="term" value="P:error-free translesion synthesis"/>
    <property type="evidence" value="ECO:0007669"/>
    <property type="project" value="UniProtKB-ARBA"/>
</dbReference>
<proteinExistence type="predicted"/>
<dbReference type="InterPro" id="IPR043128">
    <property type="entry name" value="Rev_trsase/Diguanyl_cyclase"/>
</dbReference>
<protein>
    <submittedName>
        <fullName evidence="5">DNA polymerase iota</fullName>
    </submittedName>
</protein>
<dbReference type="InterPro" id="IPR001126">
    <property type="entry name" value="UmuC"/>
</dbReference>
<dbReference type="PROSITE" id="PS50173">
    <property type="entry name" value="UMUC"/>
    <property type="match status" value="1"/>
</dbReference>
<dbReference type="EMBL" id="JAULSW010000003">
    <property type="protein sequence ID" value="KAK3387228.1"/>
    <property type="molecule type" value="Genomic_DNA"/>
</dbReference>
<evidence type="ECO:0000313" key="5">
    <source>
        <dbReference type="EMBL" id="KAK3387228.1"/>
    </source>
</evidence>
<organism evidence="5 6">
    <name type="scientific">Podospora didyma</name>
    <dbReference type="NCBI Taxonomy" id="330526"/>
    <lineage>
        <taxon>Eukaryota</taxon>
        <taxon>Fungi</taxon>
        <taxon>Dikarya</taxon>
        <taxon>Ascomycota</taxon>
        <taxon>Pezizomycotina</taxon>
        <taxon>Sordariomycetes</taxon>
        <taxon>Sordariomycetidae</taxon>
        <taxon>Sordariales</taxon>
        <taxon>Podosporaceae</taxon>
        <taxon>Podospora</taxon>
    </lineage>
</organism>
<feature type="region of interest" description="Disordered" evidence="3">
    <location>
        <begin position="645"/>
        <end position="671"/>
    </location>
</feature>
<dbReference type="Gene3D" id="3.40.1170.60">
    <property type="match status" value="1"/>
</dbReference>
<evidence type="ECO:0000259" key="4">
    <source>
        <dbReference type="PROSITE" id="PS50173"/>
    </source>
</evidence>
<dbReference type="Gene3D" id="3.30.1490.100">
    <property type="entry name" value="DNA polymerase, Y-family, little finger domain"/>
    <property type="match status" value="1"/>
</dbReference>
<dbReference type="GO" id="GO:0003684">
    <property type="term" value="F:damaged DNA binding"/>
    <property type="evidence" value="ECO:0007669"/>
    <property type="project" value="InterPro"/>
</dbReference>
<gene>
    <name evidence="5" type="ORF">B0H63DRAFT_153672</name>
</gene>
<evidence type="ECO:0000256" key="1">
    <source>
        <dbReference type="ARBA" id="ARBA00004173"/>
    </source>
</evidence>
<dbReference type="PANTHER" id="PTHR46404">
    <property type="entry name" value="DNA POLYMERASE IOTA"/>
    <property type="match status" value="1"/>
</dbReference>
<dbReference type="InterPro" id="IPR036775">
    <property type="entry name" value="DNA_pol_Y-fam_lit_finger_sf"/>
</dbReference>
<comment type="subcellular location">
    <subcellularLocation>
        <location evidence="1">Mitochondrion</location>
    </subcellularLocation>
</comment>
<keyword evidence="6" id="KW-1185">Reference proteome</keyword>
<dbReference type="PANTHER" id="PTHR46404:SF1">
    <property type="entry name" value="DNA POLYMERASE IOTA"/>
    <property type="match status" value="1"/>
</dbReference>
<accession>A0AAE0NT42</accession>
<reference evidence="5" key="2">
    <citation type="submission" date="2023-06" db="EMBL/GenBank/DDBJ databases">
        <authorList>
            <consortium name="Lawrence Berkeley National Laboratory"/>
            <person name="Haridas S."/>
            <person name="Hensen N."/>
            <person name="Bonometti L."/>
            <person name="Westerberg I."/>
            <person name="Brannstrom I.O."/>
            <person name="Guillou S."/>
            <person name="Cros-Aarteil S."/>
            <person name="Calhoun S."/>
            <person name="Kuo A."/>
            <person name="Mondo S."/>
            <person name="Pangilinan J."/>
            <person name="Riley R."/>
            <person name="LaButti K."/>
            <person name="Andreopoulos B."/>
            <person name="Lipzen A."/>
            <person name="Chen C."/>
            <person name="Yanf M."/>
            <person name="Daum C."/>
            <person name="Ng V."/>
            <person name="Clum A."/>
            <person name="Steindorff A."/>
            <person name="Ohm R."/>
            <person name="Martin F."/>
            <person name="Silar P."/>
            <person name="Natvig D."/>
            <person name="Lalanne C."/>
            <person name="Gautier V."/>
            <person name="Ament-velasquez S.L."/>
            <person name="Kruys A."/>
            <person name="Hutchinson M.I."/>
            <person name="Powell A.J."/>
            <person name="Barry K."/>
            <person name="Miller A.N."/>
            <person name="Grigoriev I.V."/>
            <person name="Debuchy R."/>
            <person name="Gladieux P."/>
            <person name="Thoren M.H."/>
            <person name="Johannesson H."/>
        </authorList>
    </citation>
    <scope>NUCLEOTIDE SEQUENCE</scope>
    <source>
        <strain evidence="5">CBS 232.78</strain>
    </source>
</reference>
<keyword evidence="2" id="KW-0496">Mitochondrion</keyword>
<dbReference type="SUPFAM" id="SSF56672">
    <property type="entry name" value="DNA/RNA polymerases"/>
    <property type="match status" value="1"/>
</dbReference>
<feature type="compositionally biased region" description="Acidic residues" evidence="3">
    <location>
        <begin position="645"/>
        <end position="660"/>
    </location>
</feature>
<dbReference type="InterPro" id="IPR043502">
    <property type="entry name" value="DNA/RNA_pol_sf"/>
</dbReference>